<evidence type="ECO:0000313" key="2">
    <source>
        <dbReference type="EnsemblMetazoa" id="GPAI040999-PA"/>
    </source>
</evidence>
<dbReference type="AlphaFoldDB" id="A0A1B0ACC6"/>
<keyword evidence="1" id="KW-0472">Membrane</keyword>
<evidence type="ECO:0000313" key="3">
    <source>
        <dbReference type="Proteomes" id="UP000092445"/>
    </source>
</evidence>
<organism evidence="2 3">
    <name type="scientific">Glossina pallidipes</name>
    <name type="common">Tsetse fly</name>
    <dbReference type="NCBI Taxonomy" id="7398"/>
    <lineage>
        <taxon>Eukaryota</taxon>
        <taxon>Metazoa</taxon>
        <taxon>Ecdysozoa</taxon>
        <taxon>Arthropoda</taxon>
        <taxon>Hexapoda</taxon>
        <taxon>Insecta</taxon>
        <taxon>Pterygota</taxon>
        <taxon>Neoptera</taxon>
        <taxon>Endopterygota</taxon>
        <taxon>Diptera</taxon>
        <taxon>Brachycera</taxon>
        <taxon>Muscomorpha</taxon>
        <taxon>Hippoboscoidea</taxon>
        <taxon>Glossinidae</taxon>
        <taxon>Glossina</taxon>
    </lineage>
</organism>
<dbReference type="Proteomes" id="UP000092445">
    <property type="component" value="Unassembled WGS sequence"/>
</dbReference>
<accession>A0A1B0ACC6</accession>
<protein>
    <submittedName>
        <fullName evidence="2">Uncharacterized protein</fullName>
    </submittedName>
</protein>
<evidence type="ECO:0000256" key="1">
    <source>
        <dbReference type="SAM" id="Phobius"/>
    </source>
</evidence>
<dbReference type="VEuPathDB" id="VectorBase:GPAI040999"/>
<feature type="transmembrane region" description="Helical" evidence="1">
    <location>
        <begin position="69"/>
        <end position="87"/>
    </location>
</feature>
<dbReference type="EnsemblMetazoa" id="GPAI040999-RA">
    <property type="protein sequence ID" value="GPAI040999-PA"/>
    <property type="gene ID" value="GPAI040999"/>
</dbReference>
<keyword evidence="1" id="KW-1133">Transmembrane helix</keyword>
<name>A0A1B0ACC6_GLOPL</name>
<proteinExistence type="predicted"/>
<keyword evidence="3" id="KW-1185">Reference proteome</keyword>
<sequence>MDRAEYRMYERQHHHWKSGCLTGQQFITSADIKPNQRYNKSSKRGHYSAMSESRVNIPFEIQQENYQDFAKGYVTLILAFIPIVILVRRRYERGVNVPLPSHQAVSESKQYSADDYLQKVLM</sequence>
<keyword evidence="1" id="KW-0812">Transmembrane</keyword>
<reference evidence="2" key="2">
    <citation type="submission" date="2020-05" db="UniProtKB">
        <authorList>
            <consortium name="EnsemblMetazoa"/>
        </authorList>
    </citation>
    <scope>IDENTIFICATION</scope>
    <source>
        <strain evidence="2">IAEA</strain>
    </source>
</reference>
<reference evidence="3" key="1">
    <citation type="submission" date="2014-03" db="EMBL/GenBank/DDBJ databases">
        <authorList>
            <person name="Aksoy S."/>
            <person name="Warren W."/>
            <person name="Wilson R.K."/>
        </authorList>
    </citation>
    <scope>NUCLEOTIDE SEQUENCE [LARGE SCALE GENOMIC DNA]</scope>
    <source>
        <strain evidence="3">IAEA</strain>
    </source>
</reference>